<organism evidence="11 12">
    <name type="scientific">Sphingomonas rustica</name>
    <dbReference type="NCBI Taxonomy" id="3103142"/>
    <lineage>
        <taxon>Bacteria</taxon>
        <taxon>Pseudomonadati</taxon>
        <taxon>Pseudomonadota</taxon>
        <taxon>Alphaproteobacteria</taxon>
        <taxon>Sphingomonadales</taxon>
        <taxon>Sphingomonadaceae</taxon>
        <taxon>Sphingomonas</taxon>
    </lineage>
</organism>
<keyword evidence="7" id="KW-0653">Protein transport</keyword>
<dbReference type="Pfam" id="PF04612">
    <property type="entry name" value="T2SSM"/>
    <property type="match status" value="1"/>
</dbReference>
<dbReference type="RefSeq" id="WP_346248847.1">
    <property type="nucleotide sequence ID" value="NZ_JBDIZK010000017.1"/>
</dbReference>
<evidence type="ECO:0000256" key="2">
    <source>
        <dbReference type="ARBA" id="ARBA00010637"/>
    </source>
</evidence>
<reference evidence="11 12" key="1">
    <citation type="submission" date="2024-05" db="EMBL/GenBank/DDBJ databases">
        <title>Sphingomonas sp. HF-S3 16S ribosomal RNA gene Genome sequencing and assembly.</title>
        <authorList>
            <person name="Lee H."/>
        </authorList>
    </citation>
    <scope>NUCLEOTIDE SEQUENCE [LARGE SCALE GENOMIC DNA]</scope>
    <source>
        <strain evidence="11 12">HF-S3</strain>
    </source>
</reference>
<dbReference type="InterPro" id="IPR023229">
    <property type="entry name" value="T2SS_M_periplasmic_sf"/>
</dbReference>
<protein>
    <submittedName>
        <fullName evidence="11">Type II secretion system protein GspM</fullName>
    </submittedName>
</protein>
<keyword evidence="3" id="KW-0813">Transport</keyword>
<evidence type="ECO:0000256" key="3">
    <source>
        <dbReference type="ARBA" id="ARBA00022448"/>
    </source>
</evidence>
<evidence type="ECO:0000256" key="9">
    <source>
        <dbReference type="ARBA" id="ARBA00023136"/>
    </source>
</evidence>
<evidence type="ECO:0000256" key="5">
    <source>
        <dbReference type="ARBA" id="ARBA00022519"/>
    </source>
</evidence>
<comment type="similarity">
    <text evidence="2">Belongs to the GSP M family.</text>
</comment>
<dbReference type="EMBL" id="JBDIZK010000017">
    <property type="protein sequence ID" value="MEN3749796.1"/>
    <property type="molecule type" value="Genomic_DNA"/>
</dbReference>
<evidence type="ECO:0000256" key="8">
    <source>
        <dbReference type="ARBA" id="ARBA00022989"/>
    </source>
</evidence>
<keyword evidence="9 10" id="KW-0472">Membrane</keyword>
<evidence type="ECO:0000256" key="6">
    <source>
        <dbReference type="ARBA" id="ARBA00022692"/>
    </source>
</evidence>
<evidence type="ECO:0000256" key="1">
    <source>
        <dbReference type="ARBA" id="ARBA00004377"/>
    </source>
</evidence>
<evidence type="ECO:0000313" key="12">
    <source>
        <dbReference type="Proteomes" id="UP001427805"/>
    </source>
</evidence>
<name>A0ABV0BG50_9SPHN</name>
<evidence type="ECO:0000313" key="11">
    <source>
        <dbReference type="EMBL" id="MEN3749796.1"/>
    </source>
</evidence>
<evidence type="ECO:0000256" key="7">
    <source>
        <dbReference type="ARBA" id="ARBA00022927"/>
    </source>
</evidence>
<comment type="subcellular location">
    <subcellularLocation>
        <location evidence="1">Cell inner membrane</location>
        <topology evidence="1">Single-pass membrane protein</topology>
    </subcellularLocation>
</comment>
<comment type="caution">
    <text evidence="11">The sequence shown here is derived from an EMBL/GenBank/DDBJ whole genome shotgun (WGS) entry which is preliminary data.</text>
</comment>
<evidence type="ECO:0000256" key="4">
    <source>
        <dbReference type="ARBA" id="ARBA00022475"/>
    </source>
</evidence>
<keyword evidence="6 10" id="KW-0812">Transmembrane</keyword>
<keyword evidence="8 10" id="KW-1133">Transmembrane helix</keyword>
<dbReference type="Proteomes" id="UP001427805">
    <property type="component" value="Unassembled WGS sequence"/>
</dbReference>
<keyword evidence="5" id="KW-0997">Cell inner membrane</keyword>
<keyword evidence="12" id="KW-1185">Reference proteome</keyword>
<sequence length="164" mass="17772">MIVRIIQRSGIESRIARFDAWWNARSQRERALFAGMATLIGAVVLFYGILLPLQNTRAKAYADIRTYETINARIRAAGTLSPQRPQRSGGAAEVVNTSAAGMSVPVQVATIPGGVRATIADAPYDAVMSWLADLGATSRLKVKRVEMKRQTAPGRISAVVDFAQ</sequence>
<dbReference type="SUPFAM" id="SSF103054">
    <property type="entry name" value="General secretion pathway protein M, EpsM"/>
    <property type="match status" value="1"/>
</dbReference>
<keyword evidence="4" id="KW-1003">Cell membrane</keyword>
<accession>A0ABV0BG50</accession>
<dbReference type="InterPro" id="IPR007690">
    <property type="entry name" value="T2SS_GspM"/>
</dbReference>
<feature type="transmembrane region" description="Helical" evidence="10">
    <location>
        <begin position="31"/>
        <end position="50"/>
    </location>
</feature>
<gene>
    <name evidence="11" type="primary">gspM</name>
    <name evidence="11" type="ORF">TPR58_21675</name>
</gene>
<proteinExistence type="inferred from homology"/>
<dbReference type="Gene3D" id="3.30.1360.100">
    <property type="entry name" value="General secretion pathway protein M, EpsM"/>
    <property type="match status" value="1"/>
</dbReference>
<evidence type="ECO:0000256" key="10">
    <source>
        <dbReference type="SAM" id="Phobius"/>
    </source>
</evidence>